<evidence type="ECO:0000313" key="3">
    <source>
        <dbReference type="Proteomes" id="UP001501231"/>
    </source>
</evidence>
<dbReference type="EMBL" id="BAAARW010000039">
    <property type="protein sequence ID" value="GAA2453630.1"/>
    <property type="molecule type" value="Genomic_DNA"/>
</dbReference>
<accession>A0ABN3KCT9</accession>
<protein>
    <recommendedName>
        <fullName evidence="4">DUF2834 domain-containing protein</fullName>
    </recommendedName>
</protein>
<gene>
    <name evidence="2" type="ORF">GCM10010191_85430</name>
</gene>
<evidence type="ECO:0008006" key="4">
    <source>
        <dbReference type="Google" id="ProtNLM"/>
    </source>
</evidence>
<evidence type="ECO:0000256" key="1">
    <source>
        <dbReference type="SAM" id="Phobius"/>
    </source>
</evidence>
<sequence length="327" mass="33090">MPAPPGRGRPSAVRLAVCYATIAACVPYIVLKLAWLSGSTIGWNDEEMAEGAAIYAANAITMGMDAVAVLVALAFTHPWGRRLPAWLVIVPIWVGTGLLAPIVLGLPPGLVIQTISGGPAPATADQGGLQSWVYVIVYTGFVLQGLGLLTAFVLYARDRWAGLLTARTRDLPAGATHAAQSFLALAASLPALGYAAVNLYWGLGGTAGLPPGSLDRTVVQQTVTVVWGLLALAGAAGTLALVHGRGGAGRTGRLWVPLSAAWLGSGATFTFALASLLGTLAQPGALAADRSPAADLTLLSGLLGGLVLGLTGAFFLTEAGGGSKPGP</sequence>
<evidence type="ECO:0000313" key="2">
    <source>
        <dbReference type="EMBL" id="GAA2453630.1"/>
    </source>
</evidence>
<feature type="transmembrane region" description="Helical" evidence="1">
    <location>
        <begin position="87"/>
        <end position="112"/>
    </location>
</feature>
<comment type="caution">
    <text evidence="2">The sequence shown here is derived from an EMBL/GenBank/DDBJ whole genome shotgun (WGS) entry which is preliminary data.</text>
</comment>
<organism evidence="2 3">
    <name type="scientific">Actinomadura vinacea</name>
    <dbReference type="NCBI Taxonomy" id="115336"/>
    <lineage>
        <taxon>Bacteria</taxon>
        <taxon>Bacillati</taxon>
        <taxon>Actinomycetota</taxon>
        <taxon>Actinomycetes</taxon>
        <taxon>Streptosporangiales</taxon>
        <taxon>Thermomonosporaceae</taxon>
        <taxon>Actinomadura</taxon>
    </lineage>
</organism>
<feature type="transmembrane region" description="Helical" evidence="1">
    <location>
        <begin position="132"/>
        <end position="156"/>
    </location>
</feature>
<feature type="transmembrane region" description="Helical" evidence="1">
    <location>
        <begin position="177"/>
        <end position="201"/>
    </location>
</feature>
<keyword evidence="3" id="KW-1185">Reference proteome</keyword>
<proteinExistence type="predicted"/>
<feature type="transmembrane region" description="Helical" evidence="1">
    <location>
        <begin position="296"/>
        <end position="316"/>
    </location>
</feature>
<dbReference type="PROSITE" id="PS51257">
    <property type="entry name" value="PROKAR_LIPOPROTEIN"/>
    <property type="match status" value="1"/>
</dbReference>
<keyword evidence="1" id="KW-0472">Membrane</keyword>
<feature type="transmembrane region" description="Helical" evidence="1">
    <location>
        <begin position="221"/>
        <end position="242"/>
    </location>
</feature>
<keyword evidence="1" id="KW-1133">Transmembrane helix</keyword>
<name>A0ABN3KCT9_9ACTN</name>
<reference evidence="2 3" key="1">
    <citation type="journal article" date="2019" name="Int. J. Syst. Evol. Microbiol.">
        <title>The Global Catalogue of Microorganisms (GCM) 10K type strain sequencing project: providing services to taxonomists for standard genome sequencing and annotation.</title>
        <authorList>
            <consortium name="The Broad Institute Genomics Platform"/>
            <consortium name="The Broad Institute Genome Sequencing Center for Infectious Disease"/>
            <person name="Wu L."/>
            <person name="Ma J."/>
        </authorList>
    </citation>
    <scope>NUCLEOTIDE SEQUENCE [LARGE SCALE GENOMIC DNA]</scope>
    <source>
        <strain evidence="2 3">JCM 3325</strain>
    </source>
</reference>
<keyword evidence="1" id="KW-0812">Transmembrane</keyword>
<feature type="transmembrane region" description="Helical" evidence="1">
    <location>
        <begin position="12"/>
        <end position="31"/>
    </location>
</feature>
<feature type="transmembrane region" description="Helical" evidence="1">
    <location>
        <begin position="254"/>
        <end position="276"/>
    </location>
</feature>
<dbReference type="Proteomes" id="UP001501231">
    <property type="component" value="Unassembled WGS sequence"/>
</dbReference>
<dbReference type="RefSeq" id="WP_344597196.1">
    <property type="nucleotide sequence ID" value="NZ_BAAARW010000039.1"/>
</dbReference>
<feature type="transmembrane region" description="Helical" evidence="1">
    <location>
        <begin position="51"/>
        <end position="75"/>
    </location>
</feature>